<dbReference type="PROSITE" id="PS50188">
    <property type="entry name" value="B302_SPRY"/>
    <property type="match status" value="1"/>
</dbReference>
<dbReference type="InterPro" id="IPR043136">
    <property type="entry name" value="B30.2/SPRY_sf"/>
</dbReference>
<evidence type="ECO:0000256" key="1">
    <source>
        <dbReference type="SAM" id="MobiDB-lite"/>
    </source>
</evidence>
<dbReference type="PANTHER" id="PTHR12245:SF11">
    <property type="entry name" value="PROTEIN GUSTAVUS"/>
    <property type="match status" value="1"/>
</dbReference>
<dbReference type="OrthoDB" id="6101731at2759"/>
<dbReference type="Gene3D" id="1.25.10.10">
    <property type="entry name" value="Leucine-rich Repeat Variant"/>
    <property type="match status" value="1"/>
</dbReference>
<feature type="domain" description="B30.2/SPRY" evidence="2">
    <location>
        <begin position="54"/>
        <end position="254"/>
    </location>
</feature>
<dbReference type="InterPro" id="IPR016024">
    <property type="entry name" value="ARM-type_fold"/>
</dbReference>
<dbReference type="PANTHER" id="PTHR12245">
    <property type="entry name" value="SPRY DOMAIN CONTAINING SOCS BOX PROTEIN"/>
    <property type="match status" value="1"/>
</dbReference>
<organism evidence="3 4">
    <name type="scientific">Dimorphilus gyrociliatus</name>
    <dbReference type="NCBI Taxonomy" id="2664684"/>
    <lineage>
        <taxon>Eukaryota</taxon>
        <taxon>Metazoa</taxon>
        <taxon>Spiralia</taxon>
        <taxon>Lophotrochozoa</taxon>
        <taxon>Annelida</taxon>
        <taxon>Polychaeta</taxon>
        <taxon>Polychaeta incertae sedis</taxon>
        <taxon>Dinophilidae</taxon>
        <taxon>Dimorphilus</taxon>
    </lineage>
</organism>
<gene>
    <name evidence="3" type="ORF">DGYR_LOCUS4661</name>
</gene>
<dbReference type="InterPro" id="IPR001870">
    <property type="entry name" value="B30.2/SPRY"/>
</dbReference>
<keyword evidence="4" id="KW-1185">Reference proteome</keyword>
<dbReference type="InterPro" id="IPR013320">
    <property type="entry name" value="ConA-like_dom_sf"/>
</dbReference>
<protein>
    <submittedName>
        <fullName evidence="3">DgyrCDS4913</fullName>
    </submittedName>
</protein>
<dbReference type="GO" id="GO:0019005">
    <property type="term" value="C:SCF ubiquitin ligase complex"/>
    <property type="evidence" value="ECO:0007669"/>
    <property type="project" value="TreeGrafter"/>
</dbReference>
<dbReference type="GO" id="GO:0043161">
    <property type="term" value="P:proteasome-mediated ubiquitin-dependent protein catabolic process"/>
    <property type="evidence" value="ECO:0007669"/>
    <property type="project" value="TreeGrafter"/>
</dbReference>
<dbReference type="Proteomes" id="UP000549394">
    <property type="component" value="Unassembled WGS sequence"/>
</dbReference>
<dbReference type="SUPFAM" id="SSF49899">
    <property type="entry name" value="Concanavalin A-like lectins/glucanases"/>
    <property type="match status" value="2"/>
</dbReference>
<reference evidence="3 4" key="1">
    <citation type="submission" date="2020-08" db="EMBL/GenBank/DDBJ databases">
        <authorList>
            <person name="Hejnol A."/>
        </authorList>
    </citation>
    <scope>NUCLEOTIDE SEQUENCE [LARGE SCALE GENOMIC DNA]</scope>
</reference>
<dbReference type="EMBL" id="CAJFCJ010000006">
    <property type="protein sequence ID" value="CAD5115982.1"/>
    <property type="molecule type" value="Genomic_DNA"/>
</dbReference>
<dbReference type="InterPro" id="IPR011989">
    <property type="entry name" value="ARM-like"/>
</dbReference>
<proteinExistence type="predicted"/>
<dbReference type="SUPFAM" id="SSF48371">
    <property type="entry name" value="ARM repeat"/>
    <property type="match status" value="1"/>
</dbReference>
<sequence length="1372" mass="156387">MGNELGVASEDDGNEYIKQLLLGHLDQERRRKEALTAAVLLSALTDLHLAEVTSDNDESTGENLPPGFADDNKFQWDPRDCSPNIKLSNNYITATKKPCKTKTTDLVRGTEGYTSGVHIFKIFCPKSSRGNISCVIGLSCMETPLICNGYKALVGGQETSVGWDIVSRQALYNSRIISSYPENKPITFEVPESLTMIADLNRGVLIFKSEDEDYGVCLSGLDDVFCDKNIKLFPAVSMTVSDCEVSICKPPMEISEEKRKVGIEKVIPAWALLNTLMIKKDVDECDTVVQLFSCFRELTRANVDNLVEREIVLQIMVAFDKFETVIKYLHFLWKNIRNEAAARCFFCINTSLLSFTNRCVSVPLALASFDSFSIIAEILTELPSSILTREAKTDSLGCLLGAVYNCSRVPEVRQSIANGPMLQVLYRNLENTNSIPLTYVSSAMSLGNILSDEKRKSFNLDDLILKQIVRMIKCGAEGKTMDCNGQYLVMEEMLETIHAFMDCSYNCNYFIKSHLIHEIVKILQRESDSRVVELALACLNKAFTQILGEFRSSRGPNVKSVLSYLKINGLKEVLEKKKDVKSENYSAVAETCLIKLSEIFKGRIFDDQFVMCYCQFCHVQRNDNEHYNRGNPSRRYALPIGWCRLGIKPPPQVKATKAFERWYRAYYKVQNINKLSSILRQPSLVMSGHRTIDGQVMPTDTEGLKRILLSPTIRYCDYYTKATKWDKYEVKSALQVLVEPNTFKTQKGTTDESKILDPLFANEEIEWSVDRQGTTFVYDIDRQCSLVKVDSTDSLLHDLLLNDVSDNISLSDNENAVYRFTCTDAFKWDNSQCSENLNISSNGSTVTKAENTPSYDIVRSVKEFKTCLNFFKVKWPKNNRGKVSAIIGISSGNSSSLSIPSDETLRNSDIPDDSFSCGWDIVNNTAVYNEKNVRYFPSNRDSNFAVQDEFLVILDLYSGILAFEFDDEISICFGGLNDIFSEQIQSLYLTAALYSQKSTVTVENLNSFSQNILPYIFHHNQSTVPLFSNESQWKDINSLMINSNLKDIYEISEFFLSLTSVCQTFQNDQRMYLIYLRLMIEFNDMKSIVNYHKLLWRRIHLNCAINCFLTICHFVQNTSYNNSLYSSAFFHLGYVEIIEDILETFIEKDQFSRLELRLQTSCLAIIYSFSKVSFISKEIKDSKLIKYLLRYINMHEEYQIIPFLSVMSLSNLLSFHDLNSLKVEDTMLTLIMKLLKNSSTTGNTLLSTVSFHVKDILQLCNILQHNYEYGMFFVMSSIIDELAICLKKTLQEDDLMRLILDILEKSLADAIQLIKDGKKVKKLIEEDTLKKMLKKISETGTINYATLAKKCQNELNEYSNLLLKQKINMYDL</sequence>
<evidence type="ECO:0000313" key="3">
    <source>
        <dbReference type="EMBL" id="CAD5115982.1"/>
    </source>
</evidence>
<evidence type="ECO:0000259" key="2">
    <source>
        <dbReference type="PROSITE" id="PS50188"/>
    </source>
</evidence>
<dbReference type="Gene3D" id="2.60.120.920">
    <property type="match status" value="2"/>
</dbReference>
<name>A0A7I8VI80_9ANNE</name>
<accession>A0A7I8VI80</accession>
<evidence type="ECO:0000313" key="4">
    <source>
        <dbReference type="Proteomes" id="UP000549394"/>
    </source>
</evidence>
<feature type="region of interest" description="Disordered" evidence="1">
    <location>
        <begin position="53"/>
        <end position="72"/>
    </location>
</feature>
<comment type="caution">
    <text evidence="3">The sequence shown here is derived from an EMBL/GenBank/DDBJ whole genome shotgun (WGS) entry which is preliminary data.</text>
</comment>
<dbReference type="InterPro" id="IPR050672">
    <property type="entry name" value="FBXO45-Fsn/SPSB_families"/>
</dbReference>